<proteinExistence type="predicted"/>
<dbReference type="Gene3D" id="3.40.50.1970">
    <property type="match status" value="1"/>
</dbReference>
<dbReference type="CDD" id="cd08187">
    <property type="entry name" value="BDH"/>
    <property type="match status" value="1"/>
</dbReference>
<dbReference type="GO" id="GO:0005829">
    <property type="term" value="C:cytosol"/>
    <property type="evidence" value="ECO:0007669"/>
    <property type="project" value="TreeGrafter"/>
</dbReference>
<accession>A0A926IL23</accession>
<evidence type="ECO:0000313" key="5">
    <source>
        <dbReference type="Proteomes" id="UP000601171"/>
    </source>
</evidence>
<evidence type="ECO:0000256" key="1">
    <source>
        <dbReference type="ARBA" id="ARBA00023002"/>
    </source>
</evidence>
<dbReference type="GO" id="GO:0008106">
    <property type="term" value="F:alcohol dehydrogenase (NADP+) activity"/>
    <property type="evidence" value="ECO:0007669"/>
    <property type="project" value="TreeGrafter"/>
</dbReference>
<dbReference type="Proteomes" id="UP000601171">
    <property type="component" value="Unassembled WGS sequence"/>
</dbReference>
<keyword evidence="5" id="KW-1185">Reference proteome</keyword>
<dbReference type="SUPFAM" id="SSF56796">
    <property type="entry name" value="Dehydroquinate synthase-like"/>
    <property type="match status" value="1"/>
</dbReference>
<dbReference type="InterPro" id="IPR044731">
    <property type="entry name" value="BDH-like"/>
</dbReference>
<dbReference type="InterPro" id="IPR056798">
    <property type="entry name" value="ADH_Fe_C"/>
</dbReference>
<dbReference type="InterPro" id="IPR001670">
    <property type="entry name" value="ADH_Fe/GldA"/>
</dbReference>
<evidence type="ECO:0000259" key="3">
    <source>
        <dbReference type="Pfam" id="PF25137"/>
    </source>
</evidence>
<dbReference type="Gene3D" id="1.20.1090.10">
    <property type="entry name" value="Dehydroquinate synthase-like - alpha domain"/>
    <property type="match status" value="1"/>
</dbReference>
<organism evidence="4 5">
    <name type="scientific">Paratissierella segnis</name>
    <dbReference type="NCBI Taxonomy" id="2763679"/>
    <lineage>
        <taxon>Bacteria</taxon>
        <taxon>Bacillati</taxon>
        <taxon>Bacillota</taxon>
        <taxon>Tissierellia</taxon>
        <taxon>Tissierellales</taxon>
        <taxon>Tissierellaceae</taxon>
        <taxon>Paratissierella</taxon>
    </lineage>
</organism>
<dbReference type="Pfam" id="PF00465">
    <property type="entry name" value="Fe-ADH"/>
    <property type="match status" value="1"/>
</dbReference>
<dbReference type="GO" id="GO:1990002">
    <property type="term" value="F:methylglyoxal reductase (NADPH) (acetol producing) activity"/>
    <property type="evidence" value="ECO:0007669"/>
    <property type="project" value="TreeGrafter"/>
</dbReference>
<keyword evidence="1" id="KW-0560">Oxidoreductase</keyword>
<evidence type="ECO:0000259" key="2">
    <source>
        <dbReference type="Pfam" id="PF00465"/>
    </source>
</evidence>
<reference evidence="4" key="1">
    <citation type="submission" date="2020-08" db="EMBL/GenBank/DDBJ databases">
        <title>Genome public.</title>
        <authorList>
            <person name="Liu C."/>
            <person name="Sun Q."/>
        </authorList>
    </citation>
    <scope>NUCLEOTIDE SEQUENCE</scope>
    <source>
        <strain evidence="4">BX21</strain>
    </source>
</reference>
<comment type="caution">
    <text evidence="4">The sequence shown here is derived from an EMBL/GenBank/DDBJ whole genome shotgun (WGS) entry which is preliminary data.</text>
</comment>
<feature type="domain" description="Fe-containing alcohol dehydrogenase-like C-terminal" evidence="3">
    <location>
        <begin position="190"/>
        <end position="386"/>
    </location>
</feature>
<dbReference type="Pfam" id="PF25137">
    <property type="entry name" value="ADH_Fe_C"/>
    <property type="match status" value="1"/>
</dbReference>
<dbReference type="PANTHER" id="PTHR43633">
    <property type="entry name" value="ALCOHOL DEHYDROGENASE YQHD"/>
    <property type="match status" value="1"/>
</dbReference>
<dbReference type="FunFam" id="3.40.50.1970:FF:000003">
    <property type="entry name" value="Alcohol dehydrogenase, iron-containing"/>
    <property type="match status" value="1"/>
</dbReference>
<feature type="domain" description="Alcohol dehydrogenase iron-type/glycerol dehydrogenase GldA" evidence="2">
    <location>
        <begin position="10"/>
        <end position="177"/>
    </location>
</feature>
<sequence length="387" mass="43007">MKNFDFQCKTRLIFGENSVKELKNMISGNYKNILLHYGGGSIKKYGLYNQVIQILGKENVNVFELSGVEPNPKLSLVKEGIKISRENNIDLILAVGGGSVIDSAKAIGIGAKYEEDVWDFFTGKAEPKESLPVGVILTIPATGSETSTGSVITNEDGLYKRSLRSNEMRPVFAIMDPKLTLTLPDKQTFAGIMDMLSHIFERYFTNTPNVDFIDHMSEGAMKSIIKNAYALKKDPQNYNARSEIMLAGTIAHNGVLGIGREEDWASHKIGHEIGALYGETHGVTLAIVFPAWMKYVYKVDIDRFIRFATKVFDVSAEGKNKNEIVLEGIGKFEDFLHRIGLPTSFIEGNLPTDKFELMADKATEEGPIGSFKKLFKEDVANIYKLAL</sequence>
<dbReference type="PANTHER" id="PTHR43633:SF1">
    <property type="entry name" value="ALCOHOL DEHYDROGENASE YQHD"/>
    <property type="match status" value="1"/>
</dbReference>
<name>A0A926IL23_9FIRM</name>
<protein>
    <submittedName>
        <fullName evidence="4">Iron-containing alcohol dehydrogenase</fullName>
    </submittedName>
</protein>
<dbReference type="RefSeq" id="WP_262430371.1">
    <property type="nucleotide sequence ID" value="NZ_JACRTG010000029.1"/>
</dbReference>
<gene>
    <name evidence="4" type="ORF">H8707_11885</name>
</gene>
<dbReference type="GO" id="GO:1990362">
    <property type="term" value="F:butanol dehydrogenase (NAD+) activity"/>
    <property type="evidence" value="ECO:0007669"/>
    <property type="project" value="InterPro"/>
</dbReference>
<dbReference type="AlphaFoldDB" id="A0A926IL23"/>
<dbReference type="EMBL" id="JACRTG010000029">
    <property type="protein sequence ID" value="MBC8588915.1"/>
    <property type="molecule type" value="Genomic_DNA"/>
</dbReference>
<evidence type="ECO:0000313" key="4">
    <source>
        <dbReference type="EMBL" id="MBC8588915.1"/>
    </source>
</evidence>
<dbReference type="GO" id="GO:0046872">
    <property type="term" value="F:metal ion binding"/>
    <property type="evidence" value="ECO:0007669"/>
    <property type="project" value="InterPro"/>
</dbReference>